<dbReference type="PANTHER" id="PTHR23528">
    <property type="match status" value="1"/>
</dbReference>
<evidence type="ECO:0000256" key="3">
    <source>
        <dbReference type="ARBA" id="ARBA00022989"/>
    </source>
</evidence>
<dbReference type="Pfam" id="PF07690">
    <property type="entry name" value="MFS_1"/>
    <property type="match status" value="1"/>
</dbReference>
<feature type="transmembrane region" description="Helical" evidence="6">
    <location>
        <begin position="309"/>
        <end position="332"/>
    </location>
</feature>
<keyword evidence="9" id="KW-1185">Reference proteome</keyword>
<protein>
    <submittedName>
        <fullName evidence="8">MFS transporter</fullName>
    </submittedName>
</protein>
<feature type="transmembrane region" description="Helical" evidence="6">
    <location>
        <begin position="466"/>
        <end position="486"/>
    </location>
</feature>
<proteinExistence type="predicted"/>
<dbReference type="PANTHER" id="PTHR23528:SF1">
    <property type="entry name" value="MAJOR FACILITATOR SUPERFAMILY (MFS) PROFILE DOMAIN-CONTAINING PROTEIN"/>
    <property type="match status" value="1"/>
</dbReference>
<feature type="transmembrane region" description="Helical" evidence="6">
    <location>
        <begin position="251"/>
        <end position="273"/>
    </location>
</feature>
<feature type="transmembrane region" description="Helical" evidence="6">
    <location>
        <begin position="401"/>
        <end position="426"/>
    </location>
</feature>
<keyword evidence="3 6" id="KW-1133">Transmembrane helix</keyword>
<feature type="region of interest" description="Disordered" evidence="5">
    <location>
        <begin position="71"/>
        <end position="113"/>
    </location>
</feature>
<dbReference type="CDD" id="cd06174">
    <property type="entry name" value="MFS"/>
    <property type="match status" value="1"/>
</dbReference>
<dbReference type="SUPFAM" id="SSF103473">
    <property type="entry name" value="MFS general substrate transporter"/>
    <property type="match status" value="1"/>
</dbReference>
<organism evidence="8 9">
    <name type="scientific">Actinomyces ruminis</name>
    <dbReference type="NCBI Taxonomy" id="1937003"/>
    <lineage>
        <taxon>Bacteria</taxon>
        <taxon>Bacillati</taxon>
        <taxon>Actinomycetota</taxon>
        <taxon>Actinomycetes</taxon>
        <taxon>Actinomycetales</taxon>
        <taxon>Actinomycetaceae</taxon>
        <taxon>Actinomyces</taxon>
    </lineage>
</organism>
<name>A0ABX4MDK2_9ACTO</name>
<dbReference type="EMBL" id="MTPX02000013">
    <property type="protein sequence ID" value="PHP53560.1"/>
    <property type="molecule type" value="Genomic_DNA"/>
</dbReference>
<dbReference type="InterPro" id="IPR036259">
    <property type="entry name" value="MFS_trans_sf"/>
</dbReference>
<evidence type="ECO:0000256" key="1">
    <source>
        <dbReference type="ARBA" id="ARBA00004651"/>
    </source>
</evidence>
<comment type="subcellular location">
    <subcellularLocation>
        <location evidence="1">Cell membrane</location>
        <topology evidence="1">Multi-pass membrane protein</topology>
    </subcellularLocation>
</comment>
<dbReference type="InterPro" id="IPR011701">
    <property type="entry name" value="MFS"/>
</dbReference>
<evidence type="ECO:0000259" key="7">
    <source>
        <dbReference type="PROSITE" id="PS50850"/>
    </source>
</evidence>
<evidence type="ECO:0000256" key="5">
    <source>
        <dbReference type="SAM" id="MobiDB-lite"/>
    </source>
</evidence>
<accession>A0ABX4MDK2</accession>
<keyword evidence="2 6" id="KW-0812">Transmembrane</keyword>
<feature type="transmembrane region" description="Helical" evidence="6">
    <location>
        <begin position="344"/>
        <end position="364"/>
    </location>
</feature>
<dbReference type="Proteomes" id="UP000194577">
    <property type="component" value="Unassembled WGS sequence"/>
</dbReference>
<feature type="compositionally biased region" description="Low complexity" evidence="5">
    <location>
        <begin position="9"/>
        <end position="21"/>
    </location>
</feature>
<evidence type="ECO:0000313" key="9">
    <source>
        <dbReference type="Proteomes" id="UP000194577"/>
    </source>
</evidence>
<gene>
    <name evidence="8" type="ORF">BW737_001865</name>
</gene>
<feature type="transmembrane region" description="Helical" evidence="6">
    <location>
        <begin position="376"/>
        <end position="395"/>
    </location>
</feature>
<keyword evidence="4 6" id="KW-0472">Membrane</keyword>
<feature type="domain" description="Major facilitator superfamily (MFS) profile" evidence="7">
    <location>
        <begin position="304"/>
        <end position="490"/>
    </location>
</feature>
<feature type="region of interest" description="Disordered" evidence="5">
    <location>
        <begin position="1"/>
        <end position="43"/>
    </location>
</feature>
<evidence type="ECO:0000256" key="4">
    <source>
        <dbReference type="ARBA" id="ARBA00023136"/>
    </source>
</evidence>
<evidence type="ECO:0000313" key="8">
    <source>
        <dbReference type="EMBL" id="PHP53560.1"/>
    </source>
</evidence>
<comment type="caution">
    <text evidence="8">The sequence shown here is derived from an EMBL/GenBank/DDBJ whole genome shotgun (WGS) entry which is preliminary data.</text>
</comment>
<dbReference type="Gene3D" id="1.20.1250.20">
    <property type="entry name" value="MFS general substrate transporter like domains"/>
    <property type="match status" value="2"/>
</dbReference>
<feature type="transmembrane region" description="Helical" evidence="6">
    <location>
        <begin position="188"/>
        <end position="212"/>
    </location>
</feature>
<feature type="transmembrane region" description="Helical" evidence="6">
    <location>
        <begin position="161"/>
        <end position="182"/>
    </location>
</feature>
<evidence type="ECO:0000256" key="2">
    <source>
        <dbReference type="ARBA" id="ARBA00022692"/>
    </source>
</evidence>
<feature type="transmembrane region" description="Helical" evidence="6">
    <location>
        <begin position="224"/>
        <end position="245"/>
    </location>
</feature>
<sequence>MVQLGLECGPQGAAGSAGAPSPALPPAAHQGRSDEYPTPHSVRRCRYPLRLRRRGGRLHPRGGRRHVLRELRVHDPGGSGSRAHRRQVRPSTQDHLAGDHRRHRRLHHDDGHGDGAAVAAVDHLRGDRHRHLLDGDVPGGAAHAAPDSAHRLSVRPHHQSLGAAQAWIVVGYLVATACFYTIGVTENAAIIVPAYVVGLTFAQAGFNAYAVIPVEGIPANMRGRVMGFMGLCGALAMSAAAYIASAFVGNTVLLMCIPPFLAIVCIIPLLLLYKDPQHSHDEVPQGGLLSIFTNFFVNPIKHPNFGWVWLARFLAGIAMTSFLNFFVLYLIIRLHNDPETAGKLAGRLSLMSAPISIIFFTGSGWLSDKLGVRRPLVALAAVIMAGALVMAALSSNFTVFTVAWCLFAMGQAMYLTVDLALCAAVLPSEADAGKDMAVFGLALNLPTVIVPALAPTILGAQNDNYPLLWGIAAVFCFIGALLMPLIKGVK</sequence>
<evidence type="ECO:0000256" key="6">
    <source>
        <dbReference type="SAM" id="Phobius"/>
    </source>
</evidence>
<reference evidence="8 9" key="1">
    <citation type="submission" date="2017-10" db="EMBL/GenBank/DDBJ databases">
        <title>Draft genome sequence of cellulolytic Actinomyces sp CtC72 isolated from cattle rumen fluid.</title>
        <authorList>
            <person name="Joshi A.J."/>
            <person name="Vasudevan G."/>
            <person name="Lanjekar V.B."/>
            <person name="Hivarkar S."/>
            <person name="Engineer A."/>
            <person name="Pore S.D."/>
            <person name="Dhakephalkar P.K."/>
            <person name="Dagar S."/>
        </authorList>
    </citation>
    <scope>NUCLEOTIDE SEQUENCE [LARGE SCALE GENOMIC DNA]</scope>
    <source>
        <strain evidence="9">CtC72</strain>
    </source>
</reference>
<dbReference type="PROSITE" id="PS50850">
    <property type="entry name" value="MFS"/>
    <property type="match status" value="1"/>
</dbReference>
<feature type="transmembrane region" description="Helical" evidence="6">
    <location>
        <begin position="438"/>
        <end position="460"/>
    </location>
</feature>
<dbReference type="InterPro" id="IPR020846">
    <property type="entry name" value="MFS_dom"/>
</dbReference>